<evidence type="ECO:0000313" key="3">
    <source>
        <dbReference type="Proteomes" id="UP001302602"/>
    </source>
</evidence>
<dbReference type="PANTHER" id="PTHR24148:SF73">
    <property type="entry name" value="HET DOMAIN PROTEIN (AFU_ORTHOLOGUE AFUA_8G01020)"/>
    <property type="match status" value="1"/>
</dbReference>
<dbReference type="RefSeq" id="XP_062649583.1">
    <property type="nucleotide sequence ID" value="XM_062787742.1"/>
</dbReference>
<keyword evidence="3" id="KW-1185">Reference proteome</keyword>
<feature type="non-terminal residue" evidence="2">
    <location>
        <position position="57"/>
    </location>
</feature>
<protein>
    <submittedName>
        <fullName evidence="2">Heterokaryon incompatibility</fullName>
    </submittedName>
</protein>
<reference evidence="2" key="2">
    <citation type="submission" date="2023-05" db="EMBL/GenBank/DDBJ databases">
        <authorList>
            <consortium name="Lawrence Berkeley National Laboratory"/>
            <person name="Steindorff A."/>
            <person name="Hensen N."/>
            <person name="Bonometti L."/>
            <person name="Westerberg I."/>
            <person name="Brannstrom I.O."/>
            <person name="Guillou S."/>
            <person name="Cros-Aarteil S."/>
            <person name="Calhoun S."/>
            <person name="Haridas S."/>
            <person name="Kuo A."/>
            <person name="Mondo S."/>
            <person name="Pangilinan J."/>
            <person name="Riley R."/>
            <person name="Labutti K."/>
            <person name="Andreopoulos B."/>
            <person name="Lipzen A."/>
            <person name="Chen C."/>
            <person name="Yanf M."/>
            <person name="Daum C."/>
            <person name="Ng V."/>
            <person name="Clum A."/>
            <person name="Ohm R."/>
            <person name="Martin F."/>
            <person name="Silar P."/>
            <person name="Natvig D."/>
            <person name="Lalanne C."/>
            <person name="Gautier V."/>
            <person name="Ament-Velasquez S.L."/>
            <person name="Kruys A."/>
            <person name="Hutchinson M.I."/>
            <person name="Powell A.J."/>
            <person name="Barry K."/>
            <person name="Miller A.N."/>
            <person name="Grigoriev I.V."/>
            <person name="Debuchy R."/>
            <person name="Gladieux P."/>
            <person name="Thoren M.H."/>
            <person name="Johannesson H."/>
        </authorList>
    </citation>
    <scope>NUCLEOTIDE SEQUENCE</scope>
    <source>
        <strain evidence="2">CBS 731.68</strain>
    </source>
</reference>
<dbReference type="InterPro" id="IPR052895">
    <property type="entry name" value="HetReg/Transcr_Mod"/>
</dbReference>
<sequence>VTDNLHRLLRHLRLRDESRRLWIDQICINQKDEVEKGAQIRLMTEIYAGASPVVIWL</sequence>
<dbReference type="GeneID" id="87824512"/>
<evidence type="ECO:0000259" key="1">
    <source>
        <dbReference type="Pfam" id="PF06985"/>
    </source>
</evidence>
<feature type="domain" description="Heterokaryon incompatibility" evidence="1">
    <location>
        <begin position="1"/>
        <end position="57"/>
    </location>
</feature>
<proteinExistence type="predicted"/>
<reference evidence="2" key="1">
    <citation type="journal article" date="2023" name="Mol. Phylogenet. Evol.">
        <title>Genome-scale phylogeny and comparative genomics of the fungal order Sordariales.</title>
        <authorList>
            <person name="Hensen N."/>
            <person name="Bonometti L."/>
            <person name="Westerberg I."/>
            <person name="Brannstrom I.O."/>
            <person name="Guillou S."/>
            <person name="Cros-Aarteil S."/>
            <person name="Calhoun S."/>
            <person name="Haridas S."/>
            <person name="Kuo A."/>
            <person name="Mondo S."/>
            <person name="Pangilinan J."/>
            <person name="Riley R."/>
            <person name="LaButti K."/>
            <person name="Andreopoulos B."/>
            <person name="Lipzen A."/>
            <person name="Chen C."/>
            <person name="Yan M."/>
            <person name="Daum C."/>
            <person name="Ng V."/>
            <person name="Clum A."/>
            <person name="Steindorff A."/>
            <person name="Ohm R.A."/>
            <person name="Martin F."/>
            <person name="Silar P."/>
            <person name="Natvig D.O."/>
            <person name="Lalanne C."/>
            <person name="Gautier V."/>
            <person name="Ament-Velasquez S.L."/>
            <person name="Kruys A."/>
            <person name="Hutchinson M.I."/>
            <person name="Powell A.J."/>
            <person name="Barry K."/>
            <person name="Miller A.N."/>
            <person name="Grigoriev I.V."/>
            <person name="Debuchy R."/>
            <person name="Gladieux P."/>
            <person name="Hiltunen Thoren M."/>
            <person name="Johannesson H."/>
        </authorList>
    </citation>
    <scope>NUCLEOTIDE SEQUENCE</scope>
    <source>
        <strain evidence="2">CBS 731.68</strain>
    </source>
</reference>
<gene>
    <name evidence="2" type="ORF">N657DRAFT_532610</name>
</gene>
<name>A0AAN6Z5H5_9PEZI</name>
<dbReference type="EMBL" id="MU853225">
    <property type="protein sequence ID" value="KAK4125812.1"/>
    <property type="molecule type" value="Genomic_DNA"/>
</dbReference>
<comment type="caution">
    <text evidence="2">The sequence shown here is derived from an EMBL/GenBank/DDBJ whole genome shotgun (WGS) entry which is preliminary data.</text>
</comment>
<evidence type="ECO:0000313" key="2">
    <source>
        <dbReference type="EMBL" id="KAK4125812.1"/>
    </source>
</evidence>
<dbReference type="AlphaFoldDB" id="A0AAN6Z5H5"/>
<dbReference type="Pfam" id="PF06985">
    <property type="entry name" value="HET"/>
    <property type="match status" value="1"/>
</dbReference>
<organism evidence="2 3">
    <name type="scientific">Parathielavia appendiculata</name>
    <dbReference type="NCBI Taxonomy" id="2587402"/>
    <lineage>
        <taxon>Eukaryota</taxon>
        <taxon>Fungi</taxon>
        <taxon>Dikarya</taxon>
        <taxon>Ascomycota</taxon>
        <taxon>Pezizomycotina</taxon>
        <taxon>Sordariomycetes</taxon>
        <taxon>Sordariomycetidae</taxon>
        <taxon>Sordariales</taxon>
        <taxon>Chaetomiaceae</taxon>
        <taxon>Parathielavia</taxon>
    </lineage>
</organism>
<feature type="non-terminal residue" evidence="2">
    <location>
        <position position="1"/>
    </location>
</feature>
<dbReference type="InterPro" id="IPR010730">
    <property type="entry name" value="HET"/>
</dbReference>
<dbReference type="PANTHER" id="PTHR24148">
    <property type="entry name" value="ANKYRIN REPEAT DOMAIN-CONTAINING PROTEIN 39 HOMOLOG-RELATED"/>
    <property type="match status" value="1"/>
</dbReference>
<dbReference type="Proteomes" id="UP001302602">
    <property type="component" value="Unassembled WGS sequence"/>
</dbReference>
<accession>A0AAN6Z5H5</accession>